<sequence>MKNYLLIVDSSFISKRLLCYLDRKRHFPLVAKGEGRFNLLDLGVRCEDKFRTSLFTCG</sequence>
<accession>A0A653YGD6</accession>
<name>A0A653YGD6_BACAB</name>
<protein>
    <submittedName>
        <fullName evidence="1">Uncharacterized protein</fullName>
    </submittedName>
</protein>
<evidence type="ECO:0000313" key="1">
    <source>
        <dbReference type="EMBL" id="VXC40988.1"/>
    </source>
</evidence>
<dbReference type="EMBL" id="CABWLH010000010">
    <property type="protein sequence ID" value="VXC40988.1"/>
    <property type="molecule type" value="Genomic_DNA"/>
</dbReference>
<dbReference type="AlphaFoldDB" id="A0A653YGD6"/>
<reference evidence="1 2" key="1">
    <citation type="submission" date="2019-10" db="EMBL/GenBank/DDBJ databases">
        <authorList>
            <person name="Karimi E."/>
        </authorList>
    </citation>
    <scope>NUCLEOTIDE SEQUENCE [LARGE SCALE GENOMIC DNA]</scope>
    <source>
        <strain evidence="1">Bacillus sp. 348</strain>
    </source>
</reference>
<dbReference type="Proteomes" id="UP000433089">
    <property type="component" value="Unassembled WGS sequence"/>
</dbReference>
<proteinExistence type="predicted"/>
<organism evidence="1 2">
    <name type="scientific">Bacillus altitudinis</name>
    <dbReference type="NCBI Taxonomy" id="293387"/>
    <lineage>
        <taxon>Bacteria</taxon>
        <taxon>Bacillati</taxon>
        <taxon>Bacillota</taxon>
        <taxon>Bacilli</taxon>
        <taxon>Bacillales</taxon>
        <taxon>Bacillaceae</taxon>
        <taxon>Bacillus</taxon>
    </lineage>
</organism>
<gene>
    <name evidence="1" type="ORF">BACI348_51135</name>
</gene>
<evidence type="ECO:0000313" key="2">
    <source>
        <dbReference type="Proteomes" id="UP000433089"/>
    </source>
</evidence>